<organism evidence="1 2">
    <name type="scientific">Araneus ventricosus</name>
    <name type="common">Orbweaver spider</name>
    <name type="synonym">Epeira ventricosa</name>
    <dbReference type="NCBI Taxonomy" id="182803"/>
    <lineage>
        <taxon>Eukaryota</taxon>
        <taxon>Metazoa</taxon>
        <taxon>Ecdysozoa</taxon>
        <taxon>Arthropoda</taxon>
        <taxon>Chelicerata</taxon>
        <taxon>Arachnida</taxon>
        <taxon>Araneae</taxon>
        <taxon>Araneomorphae</taxon>
        <taxon>Entelegynae</taxon>
        <taxon>Araneoidea</taxon>
        <taxon>Araneidae</taxon>
        <taxon>Araneus</taxon>
    </lineage>
</organism>
<dbReference type="EMBL" id="BGPR01000593">
    <property type="protein sequence ID" value="GBM27720.1"/>
    <property type="molecule type" value="Genomic_DNA"/>
</dbReference>
<proteinExistence type="predicted"/>
<dbReference type="AlphaFoldDB" id="A0A4Y2EF05"/>
<accession>A0A4Y2EF05</accession>
<name>A0A4Y2EF05_ARAVE</name>
<sequence length="173" mass="19687">MSLFKNYFCKRFQDVRPCEKTKISFGIVGYEQADRASKLAVAPMNITIPVCDMRKHVKLLLHSKWHKKWDSETNNKLHAVKPLAEPWPSFMNRKADTLITRLCIVHTRFTHLHLLLGEEPPMCSRSIISASVVEVATTDCLWPNLDMAPPLHKITIPLVDLPDALHPPKSASL</sequence>
<protein>
    <submittedName>
        <fullName evidence="1">Uncharacterized protein</fullName>
    </submittedName>
</protein>
<reference evidence="1 2" key="1">
    <citation type="journal article" date="2019" name="Sci. Rep.">
        <title>Orb-weaving spider Araneus ventricosus genome elucidates the spidroin gene catalogue.</title>
        <authorList>
            <person name="Kono N."/>
            <person name="Nakamura H."/>
            <person name="Ohtoshi R."/>
            <person name="Moran D.A.P."/>
            <person name="Shinohara A."/>
            <person name="Yoshida Y."/>
            <person name="Fujiwara M."/>
            <person name="Mori M."/>
            <person name="Tomita M."/>
            <person name="Arakawa K."/>
        </authorList>
    </citation>
    <scope>NUCLEOTIDE SEQUENCE [LARGE SCALE GENOMIC DNA]</scope>
</reference>
<keyword evidence="2" id="KW-1185">Reference proteome</keyword>
<comment type="caution">
    <text evidence="1">The sequence shown here is derived from an EMBL/GenBank/DDBJ whole genome shotgun (WGS) entry which is preliminary data.</text>
</comment>
<evidence type="ECO:0000313" key="1">
    <source>
        <dbReference type="EMBL" id="GBM27720.1"/>
    </source>
</evidence>
<evidence type="ECO:0000313" key="2">
    <source>
        <dbReference type="Proteomes" id="UP000499080"/>
    </source>
</evidence>
<dbReference type="OrthoDB" id="6435860at2759"/>
<dbReference type="Proteomes" id="UP000499080">
    <property type="component" value="Unassembled WGS sequence"/>
</dbReference>
<gene>
    <name evidence="1" type="ORF">AVEN_25343_1</name>
</gene>